<dbReference type="EMBL" id="GGEC01065746">
    <property type="protein sequence ID" value="MBX46230.1"/>
    <property type="molecule type" value="Transcribed_RNA"/>
</dbReference>
<organism evidence="2">
    <name type="scientific">Rhizophora mucronata</name>
    <name type="common">Asiatic mangrove</name>
    <dbReference type="NCBI Taxonomy" id="61149"/>
    <lineage>
        <taxon>Eukaryota</taxon>
        <taxon>Viridiplantae</taxon>
        <taxon>Streptophyta</taxon>
        <taxon>Embryophyta</taxon>
        <taxon>Tracheophyta</taxon>
        <taxon>Spermatophyta</taxon>
        <taxon>Magnoliopsida</taxon>
        <taxon>eudicotyledons</taxon>
        <taxon>Gunneridae</taxon>
        <taxon>Pentapetalae</taxon>
        <taxon>rosids</taxon>
        <taxon>fabids</taxon>
        <taxon>Malpighiales</taxon>
        <taxon>Rhizophoraceae</taxon>
        <taxon>Rhizophora</taxon>
    </lineage>
</organism>
<sequence length="68" mass="7944">MVMFTVLCSCMYKWWLTNNWFLLYFTGSGSLLSHIINHISLAFVLISIVLVKSSTCSFCRCHITHHRM</sequence>
<name>A0A2P2NUV6_RHIMU</name>
<keyword evidence="1" id="KW-1133">Transmembrane helix</keyword>
<reference evidence="2" key="1">
    <citation type="submission" date="2018-02" db="EMBL/GenBank/DDBJ databases">
        <title>Rhizophora mucronata_Transcriptome.</title>
        <authorList>
            <person name="Meera S.P."/>
            <person name="Sreeshan A."/>
            <person name="Augustine A."/>
        </authorList>
    </citation>
    <scope>NUCLEOTIDE SEQUENCE</scope>
    <source>
        <tissue evidence="2">Leaf</tissue>
    </source>
</reference>
<keyword evidence="1" id="KW-0472">Membrane</keyword>
<evidence type="ECO:0000256" key="1">
    <source>
        <dbReference type="SAM" id="Phobius"/>
    </source>
</evidence>
<protein>
    <submittedName>
        <fullName evidence="2">Uncharacterized protein</fullName>
    </submittedName>
</protein>
<proteinExistence type="predicted"/>
<feature type="transmembrane region" description="Helical" evidence="1">
    <location>
        <begin position="20"/>
        <end position="51"/>
    </location>
</feature>
<keyword evidence="1" id="KW-0812">Transmembrane</keyword>
<accession>A0A2P2NUV6</accession>
<evidence type="ECO:0000313" key="2">
    <source>
        <dbReference type="EMBL" id="MBX46230.1"/>
    </source>
</evidence>
<dbReference type="AlphaFoldDB" id="A0A2P2NUV6"/>